<evidence type="ECO:0000313" key="3">
    <source>
        <dbReference type="Proteomes" id="UP001153069"/>
    </source>
</evidence>
<organism evidence="2 3">
    <name type="scientific">Seminavis robusta</name>
    <dbReference type="NCBI Taxonomy" id="568900"/>
    <lineage>
        <taxon>Eukaryota</taxon>
        <taxon>Sar</taxon>
        <taxon>Stramenopiles</taxon>
        <taxon>Ochrophyta</taxon>
        <taxon>Bacillariophyta</taxon>
        <taxon>Bacillariophyceae</taxon>
        <taxon>Bacillariophycidae</taxon>
        <taxon>Naviculales</taxon>
        <taxon>Naviculaceae</taxon>
        <taxon>Seminavis</taxon>
    </lineage>
</organism>
<evidence type="ECO:0000313" key="2">
    <source>
        <dbReference type="EMBL" id="CAB9500769.1"/>
    </source>
</evidence>
<reference evidence="2" key="1">
    <citation type="submission" date="2020-06" db="EMBL/GenBank/DDBJ databases">
        <authorList>
            <consortium name="Plant Systems Biology data submission"/>
        </authorList>
    </citation>
    <scope>NUCLEOTIDE SEQUENCE</scope>
    <source>
        <strain evidence="2">D6</strain>
    </source>
</reference>
<protein>
    <submittedName>
        <fullName evidence="2">Uncharacterized protein</fullName>
    </submittedName>
</protein>
<feature type="compositionally biased region" description="Low complexity" evidence="1">
    <location>
        <begin position="55"/>
        <end position="76"/>
    </location>
</feature>
<feature type="region of interest" description="Disordered" evidence="1">
    <location>
        <begin position="55"/>
        <end position="101"/>
    </location>
</feature>
<dbReference type="AlphaFoldDB" id="A0A9N8DDQ6"/>
<comment type="caution">
    <text evidence="2">The sequence shown here is derived from an EMBL/GenBank/DDBJ whole genome shotgun (WGS) entry which is preliminary data.</text>
</comment>
<keyword evidence="3" id="KW-1185">Reference proteome</keyword>
<sequence length="121" mass="13156">MSDPLERFLRDLLRENNAGDVTIADDNASTQTPLPMLRHLSASVSSDLSMSISSLQENSSTSLDSMLSSSGSRWDSIPSIGNQKPKKERIPCMPRRSLDRESDAVAVVVVAAKENDHQDAA</sequence>
<dbReference type="EMBL" id="CAICTM010000090">
    <property type="protein sequence ID" value="CAB9500769.1"/>
    <property type="molecule type" value="Genomic_DNA"/>
</dbReference>
<name>A0A9N8DDQ6_9STRA</name>
<evidence type="ECO:0000256" key="1">
    <source>
        <dbReference type="SAM" id="MobiDB-lite"/>
    </source>
</evidence>
<dbReference type="Proteomes" id="UP001153069">
    <property type="component" value="Unassembled WGS sequence"/>
</dbReference>
<proteinExistence type="predicted"/>
<accession>A0A9N8DDQ6</accession>
<gene>
    <name evidence="2" type="ORF">SEMRO_91_G047840.1</name>
</gene>